<feature type="compositionally biased region" description="Polar residues" evidence="1">
    <location>
        <begin position="683"/>
        <end position="709"/>
    </location>
</feature>
<feature type="region of interest" description="Disordered" evidence="1">
    <location>
        <begin position="659"/>
        <end position="709"/>
    </location>
</feature>
<feature type="region of interest" description="Disordered" evidence="1">
    <location>
        <begin position="245"/>
        <end position="268"/>
    </location>
</feature>
<keyword evidence="3" id="KW-1185">Reference proteome</keyword>
<feature type="region of interest" description="Disordered" evidence="1">
    <location>
        <begin position="776"/>
        <end position="831"/>
    </location>
</feature>
<protein>
    <recommendedName>
        <fullName evidence="4">Peptidase A2 domain-containing protein</fullName>
    </recommendedName>
</protein>
<evidence type="ECO:0000256" key="1">
    <source>
        <dbReference type="SAM" id="MobiDB-lite"/>
    </source>
</evidence>
<feature type="compositionally biased region" description="Polar residues" evidence="1">
    <location>
        <begin position="807"/>
        <end position="831"/>
    </location>
</feature>
<organism evidence="2 3">
    <name type="scientific">Durusdinium trenchii</name>
    <dbReference type="NCBI Taxonomy" id="1381693"/>
    <lineage>
        <taxon>Eukaryota</taxon>
        <taxon>Sar</taxon>
        <taxon>Alveolata</taxon>
        <taxon>Dinophyceae</taxon>
        <taxon>Suessiales</taxon>
        <taxon>Symbiodiniaceae</taxon>
        <taxon>Durusdinium</taxon>
    </lineage>
</organism>
<gene>
    <name evidence="2" type="ORF">CCMP2556_LOCUS45015</name>
</gene>
<feature type="compositionally biased region" description="Basic and acidic residues" evidence="1">
    <location>
        <begin position="254"/>
        <end position="268"/>
    </location>
</feature>
<dbReference type="Proteomes" id="UP001642484">
    <property type="component" value="Unassembled WGS sequence"/>
</dbReference>
<comment type="caution">
    <text evidence="2">The sequence shown here is derived from an EMBL/GenBank/DDBJ whole genome shotgun (WGS) entry which is preliminary data.</text>
</comment>
<evidence type="ECO:0000313" key="3">
    <source>
        <dbReference type="Proteomes" id="UP001642484"/>
    </source>
</evidence>
<reference evidence="2 3" key="1">
    <citation type="submission" date="2024-02" db="EMBL/GenBank/DDBJ databases">
        <authorList>
            <person name="Chen Y."/>
            <person name="Shah S."/>
            <person name="Dougan E. K."/>
            <person name="Thang M."/>
            <person name="Chan C."/>
        </authorList>
    </citation>
    <scope>NUCLEOTIDE SEQUENCE [LARGE SCALE GENOMIC DNA]</scope>
</reference>
<evidence type="ECO:0008006" key="4">
    <source>
        <dbReference type="Google" id="ProtNLM"/>
    </source>
</evidence>
<dbReference type="EMBL" id="CAXAMN010025328">
    <property type="protein sequence ID" value="CAK9094373.1"/>
    <property type="molecule type" value="Genomic_DNA"/>
</dbReference>
<sequence>MRRYWVQSIQRWNKTTDLPVHKRADKVLRSLGWELQSEFEHLPESVLQSSAYLDVIVEIMNNKAGVREDDERRRAYRSAITDLQRHRDESLAQFAVRRMRDFAHASQYGVIIPDPFKATLLREGAGLNDQNQQNLSTLLQGQDECPQAVARALSRLDVRSDRMTGFAAGENAPEEDTGSYLGHIPEDEESLDEDDIAHELEALDLTEDQVLEVYAVLDAKRQRPRSWKENKEFKAELKKDRGAFVKGGPVGAGGRERRGELHRSGRTKMNKEQLKKISRCRICMKKGHWAEDCDANKNKKPVVAFAYSSSLQGGASAFSFITFQALYEAVREVQFKEDKSLPSFLTLPSGEAILDTGATQDLIGEVALQSIGIHLKSLGLKHIAVDAPTSVPMGIGGAAEVTGVVLLPISPGGCPGVLEVTVLKGGIPPLLSIGFMDFLGTSIDLKKNEVHFSLLDVSLPLKRLASGHRTLNLFDWEKNRSFPVPSELVKKYQLSEGDFNLGSSSAYTKEAVHSVSRELQLGSQESSDELNRKLEEQRLSQSLETSAARHRLWAIVHLVKPNSTPPPFLLTMDSRRSQGGAAASAERWEALMGHVMDRWEVNRSNYKRLIRAELTAKSTASNRKKYIEAECQIASRANQYASWTVCLQCNARLTYASKSRRGTAPSHPKAKGRAFQAPPEPGSPTSAFPESGYATTSTMASTRAQHPLVSSGSQEASLILEQAINSMSVQNSQLATTLGEINHSLQELARGQGQMIMMTAGMGNPHQAPVYPMNIPPGTQQTQGPMNLDADSDLWSNTEPGWDLQTVAASPESNETTSPQENPNEQSPDRE</sequence>
<evidence type="ECO:0000313" key="2">
    <source>
        <dbReference type="EMBL" id="CAK9094373.1"/>
    </source>
</evidence>
<accession>A0ABP0R3J7</accession>
<proteinExistence type="predicted"/>
<name>A0ABP0R3J7_9DINO</name>